<evidence type="ECO:0000313" key="2">
    <source>
        <dbReference type="Proteomes" id="UP000617426"/>
    </source>
</evidence>
<reference evidence="1" key="1">
    <citation type="submission" date="2020-08" db="EMBL/GenBank/DDBJ databases">
        <title>Sequencing the genomes of 1000 actinobacteria strains.</title>
        <authorList>
            <person name="Klenk H.-P."/>
        </authorList>
    </citation>
    <scope>NUCLEOTIDE SEQUENCE</scope>
    <source>
        <strain evidence="1">DSM 10695</strain>
    </source>
</reference>
<dbReference type="Proteomes" id="UP000617426">
    <property type="component" value="Unassembled WGS sequence"/>
</dbReference>
<sequence>MAAEAADSLGEETARLIVECLPETMQALDAVGARRVVDLLVERVQAGWTPRQIRAAMDSPLPPTVHRLAALVAKRLEVNVDPALAPERLRSAAESVQRARLRPVDEPEDPVFAAACAAVRAEHPDASHIEVVRIAERRLTSGA</sequence>
<organism evidence="1 2">
    <name type="scientific">Schaalia hyovaginalis</name>
    <dbReference type="NCBI Taxonomy" id="29316"/>
    <lineage>
        <taxon>Bacteria</taxon>
        <taxon>Bacillati</taxon>
        <taxon>Actinomycetota</taxon>
        <taxon>Actinomycetes</taxon>
        <taxon>Actinomycetales</taxon>
        <taxon>Actinomycetaceae</taxon>
        <taxon>Schaalia</taxon>
    </lineage>
</organism>
<keyword evidence="2" id="KW-1185">Reference proteome</keyword>
<proteinExistence type="predicted"/>
<name>A0A923E6A2_9ACTO</name>
<protein>
    <submittedName>
        <fullName evidence="1">Uncharacterized protein</fullName>
    </submittedName>
</protein>
<accession>A0A923E6A2</accession>
<dbReference type="AlphaFoldDB" id="A0A923E6A2"/>
<evidence type="ECO:0000313" key="1">
    <source>
        <dbReference type="EMBL" id="MBB6335142.1"/>
    </source>
</evidence>
<comment type="caution">
    <text evidence="1">The sequence shown here is derived from an EMBL/GenBank/DDBJ whole genome shotgun (WGS) entry which is preliminary data.</text>
</comment>
<gene>
    <name evidence="1" type="ORF">HD592_001707</name>
</gene>
<dbReference type="EMBL" id="JACHMK010000001">
    <property type="protein sequence ID" value="MBB6335142.1"/>
    <property type="molecule type" value="Genomic_DNA"/>
</dbReference>